<dbReference type="STRING" id="1802280.A3B37_03730"/>
<comment type="caution">
    <text evidence="1">The sequence shown here is derived from an EMBL/GenBank/DDBJ whole genome shotgun (WGS) entry which is preliminary data.</text>
</comment>
<dbReference type="Gene3D" id="3.40.50.300">
    <property type="entry name" value="P-loop containing nucleotide triphosphate hydrolases"/>
    <property type="match status" value="1"/>
</dbReference>
<evidence type="ECO:0000313" key="2">
    <source>
        <dbReference type="Proteomes" id="UP000176705"/>
    </source>
</evidence>
<dbReference type="PANTHER" id="PTHR11669:SF8">
    <property type="entry name" value="DNA POLYMERASE III SUBUNIT DELTA"/>
    <property type="match status" value="1"/>
</dbReference>
<organism evidence="1 2">
    <name type="scientific">Candidatus Sungbacteria bacterium RIFCSPLOWO2_01_FULL_59_16</name>
    <dbReference type="NCBI Taxonomy" id="1802280"/>
    <lineage>
        <taxon>Bacteria</taxon>
        <taxon>Candidatus Sungiibacteriota</taxon>
    </lineage>
</organism>
<gene>
    <name evidence="1" type="ORF">A3B37_03730</name>
</gene>
<sequence>MMLVGNERNQQYLLRAMNAGVLAHAYLLSGPASVGKRTLALAVAGRLLCESPNIKRLDACGACRACELARAGTHPDIVFLSRESRLATDAEKRGPPAGRAGIGIGDIHELRERVSRTPWSGKRIIAVIDGVEALSPDAKTALLKTLEEPGANVIFFLITDAAGAVLPTIRSRAVPLHFAFVSDAELAPLLAGVSVAWQKEYLAFANGRPGVIVRMLNDGAFRASFREDRERFETLRHAGLAEHFAFSDREAKEPGRLEAYLSFLLERGHAALPTAPPGERERIGAILRSALRTLALVRGTTVNRRLAADSFFFELSGLSAPPR</sequence>
<dbReference type="PANTHER" id="PTHR11669">
    <property type="entry name" value="REPLICATION FACTOR C / DNA POLYMERASE III GAMMA-TAU SUBUNIT"/>
    <property type="match status" value="1"/>
</dbReference>
<reference evidence="1 2" key="1">
    <citation type="journal article" date="2016" name="Nat. Commun.">
        <title>Thousands of microbial genomes shed light on interconnected biogeochemical processes in an aquifer system.</title>
        <authorList>
            <person name="Anantharaman K."/>
            <person name="Brown C.T."/>
            <person name="Hug L.A."/>
            <person name="Sharon I."/>
            <person name="Castelle C.J."/>
            <person name="Probst A.J."/>
            <person name="Thomas B.C."/>
            <person name="Singh A."/>
            <person name="Wilkins M.J."/>
            <person name="Karaoz U."/>
            <person name="Brodie E.L."/>
            <person name="Williams K.H."/>
            <person name="Hubbard S.S."/>
            <person name="Banfield J.F."/>
        </authorList>
    </citation>
    <scope>NUCLEOTIDE SEQUENCE [LARGE SCALE GENOMIC DNA]</scope>
</reference>
<dbReference type="SUPFAM" id="SSF52540">
    <property type="entry name" value="P-loop containing nucleoside triphosphate hydrolases"/>
    <property type="match status" value="1"/>
</dbReference>
<dbReference type="EMBL" id="MHQS01000018">
    <property type="protein sequence ID" value="OHA08341.1"/>
    <property type="molecule type" value="Genomic_DNA"/>
</dbReference>
<proteinExistence type="predicted"/>
<evidence type="ECO:0008006" key="3">
    <source>
        <dbReference type="Google" id="ProtNLM"/>
    </source>
</evidence>
<protein>
    <recommendedName>
        <fullName evidence="3">DNA polymerase III subunit delta</fullName>
    </recommendedName>
</protein>
<dbReference type="GO" id="GO:0006261">
    <property type="term" value="P:DNA-templated DNA replication"/>
    <property type="evidence" value="ECO:0007669"/>
    <property type="project" value="TreeGrafter"/>
</dbReference>
<evidence type="ECO:0000313" key="1">
    <source>
        <dbReference type="EMBL" id="OHA08341.1"/>
    </source>
</evidence>
<name>A0A1G2LBY3_9BACT</name>
<dbReference type="Pfam" id="PF13177">
    <property type="entry name" value="DNA_pol3_delta2"/>
    <property type="match status" value="1"/>
</dbReference>
<dbReference type="AlphaFoldDB" id="A0A1G2LBY3"/>
<accession>A0A1G2LBY3</accession>
<dbReference type="Proteomes" id="UP000176705">
    <property type="component" value="Unassembled WGS sequence"/>
</dbReference>
<dbReference type="InterPro" id="IPR027417">
    <property type="entry name" value="P-loop_NTPase"/>
</dbReference>
<dbReference type="InterPro" id="IPR050238">
    <property type="entry name" value="DNA_Rep/Repair_Clamp_Loader"/>
</dbReference>